<dbReference type="EMBL" id="BAAACR010000012">
    <property type="protein sequence ID" value="GAA0213698.1"/>
    <property type="molecule type" value="Genomic_DNA"/>
</dbReference>
<dbReference type="SUPFAM" id="SSF143011">
    <property type="entry name" value="RelE-like"/>
    <property type="match status" value="1"/>
</dbReference>
<comment type="caution">
    <text evidence="2">The sequence shown here is derived from an EMBL/GenBank/DDBJ whole genome shotgun (WGS) entry which is preliminary data.</text>
</comment>
<dbReference type="Proteomes" id="UP001500399">
    <property type="component" value="Unassembled WGS sequence"/>
</dbReference>
<dbReference type="InterPro" id="IPR035093">
    <property type="entry name" value="RelE/ParE_toxin_dom_sf"/>
</dbReference>
<dbReference type="Pfam" id="PF05016">
    <property type="entry name" value="ParE_toxin"/>
    <property type="match status" value="1"/>
</dbReference>
<organism evidence="2 3">
    <name type="scientific">Selenomonas dianae</name>
    <dbReference type="NCBI Taxonomy" id="135079"/>
    <lineage>
        <taxon>Bacteria</taxon>
        <taxon>Bacillati</taxon>
        <taxon>Bacillota</taxon>
        <taxon>Negativicutes</taxon>
        <taxon>Selenomonadales</taxon>
        <taxon>Selenomonadaceae</taxon>
        <taxon>Selenomonas</taxon>
    </lineage>
</organism>
<evidence type="ECO:0000256" key="1">
    <source>
        <dbReference type="ARBA" id="ARBA00022649"/>
    </source>
</evidence>
<keyword evidence="1" id="KW-1277">Toxin-antitoxin system</keyword>
<accession>A0ABN0T6G7</accession>
<reference evidence="2 3" key="1">
    <citation type="journal article" date="2019" name="Int. J. Syst. Evol. Microbiol.">
        <title>The Global Catalogue of Microorganisms (GCM) 10K type strain sequencing project: providing services to taxonomists for standard genome sequencing and annotation.</title>
        <authorList>
            <consortium name="The Broad Institute Genomics Platform"/>
            <consortium name="The Broad Institute Genome Sequencing Center for Infectious Disease"/>
            <person name="Wu L."/>
            <person name="Ma J."/>
        </authorList>
    </citation>
    <scope>NUCLEOTIDE SEQUENCE [LARGE SCALE GENOMIC DNA]</scope>
    <source>
        <strain evidence="2 3">JCM 8542</strain>
    </source>
</reference>
<gene>
    <name evidence="2" type="ORF">GCM10008919_16150</name>
</gene>
<dbReference type="Gene3D" id="3.30.2310.20">
    <property type="entry name" value="RelE-like"/>
    <property type="match status" value="1"/>
</dbReference>
<name>A0ABN0T6G7_9FIRM</name>
<keyword evidence="3" id="KW-1185">Reference proteome</keyword>
<proteinExistence type="predicted"/>
<evidence type="ECO:0000313" key="2">
    <source>
        <dbReference type="EMBL" id="GAA0213698.1"/>
    </source>
</evidence>
<dbReference type="RefSeq" id="WP_304987412.1">
    <property type="nucleotide sequence ID" value="NZ_BAAACR010000012.1"/>
</dbReference>
<evidence type="ECO:0000313" key="3">
    <source>
        <dbReference type="Proteomes" id="UP001500399"/>
    </source>
</evidence>
<protein>
    <submittedName>
        <fullName evidence="2">Type II toxin-antitoxin system RelE/ParE family toxin</fullName>
    </submittedName>
</protein>
<dbReference type="InterPro" id="IPR007712">
    <property type="entry name" value="RelE/ParE_toxin"/>
</dbReference>
<sequence>MSRYRVQYSPAAYEDLRAIYRYIAWELQAEATAQNQTARIRRAVRTLDSFPRRHPTLDWEPWMSMGLRKMPVDNYYVFYRVDEDRATITILRIFYAGRDIENIIK</sequence>